<sequence length="184" mass="21534">MEKKRESKGARINHHKRLSHSSKQQKPNTRTTQLITGCTPTRRGTGHRVWRKHRGQRGTLTEEQQHLFRSRLLSSLLSDIVSHSWFLPPLKQFTVSLRCKDTKQQVENYEHSFLSEYRRRLLAFEIEMLQMGAGNLVVQLDQHGYNQHLQNMEDIEVCCFEMETSQHEAIPSRRTQNNNGLSQG</sequence>
<reference evidence="2 3" key="1">
    <citation type="journal article" date="2012" name="Genome Biol.">
        <title>Sequencing three crocodilian genomes to illuminate the evolution of archosaurs and amniotes.</title>
        <authorList>
            <person name="St John J.A."/>
            <person name="Braun E.L."/>
            <person name="Isberg S.R."/>
            <person name="Miles L.G."/>
            <person name="Chong A.Y."/>
            <person name="Gongora J."/>
            <person name="Dalzell P."/>
            <person name="Moran C."/>
            <person name="Bed'hom B."/>
            <person name="Abzhanov A."/>
            <person name="Burgess S.C."/>
            <person name="Cooksey A.M."/>
            <person name="Castoe T.A."/>
            <person name="Crawford N.G."/>
            <person name="Densmore L.D."/>
            <person name="Drew J.C."/>
            <person name="Edwards S.V."/>
            <person name="Faircloth B.C."/>
            <person name="Fujita M.K."/>
            <person name="Greenwold M.J."/>
            <person name="Hoffmann F.G."/>
            <person name="Howard J.M."/>
            <person name="Iguchi T."/>
            <person name="Janes D.E."/>
            <person name="Khan S.Y."/>
            <person name="Kohno S."/>
            <person name="de Koning A.J."/>
            <person name="Lance S.L."/>
            <person name="McCarthy F.M."/>
            <person name="McCormack J.E."/>
            <person name="Merchant M.E."/>
            <person name="Peterson D.G."/>
            <person name="Pollock D.D."/>
            <person name="Pourmand N."/>
            <person name="Raney B.J."/>
            <person name="Roessler K.A."/>
            <person name="Sanford J.R."/>
            <person name="Sawyer R.H."/>
            <person name="Schmidt C.J."/>
            <person name="Triplett E.W."/>
            <person name="Tuberville T.D."/>
            <person name="Venegas-Anaya M."/>
            <person name="Howard J.T."/>
            <person name="Jarvis E.D."/>
            <person name="Guillette L.J.Jr."/>
            <person name="Glenn T.C."/>
            <person name="Green R.E."/>
            <person name="Ray D.A."/>
        </authorList>
    </citation>
    <scope>NUCLEOTIDE SEQUENCE [LARGE SCALE GENOMIC DNA]</scope>
    <source>
        <strain evidence="2">KSC_2009_1</strain>
    </source>
</reference>
<feature type="compositionally biased region" description="Basic residues" evidence="1">
    <location>
        <begin position="44"/>
        <end position="56"/>
    </location>
</feature>
<proteinExistence type="predicted"/>
<dbReference type="EMBL" id="AKHW03000533">
    <property type="protein sequence ID" value="KYO46171.1"/>
    <property type="molecule type" value="Genomic_DNA"/>
</dbReference>
<gene>
    <name evidence="2" type="ORF">Y1Q_0021721</name>
</gene>
<comment type="caution">
    <text evidence="2">The sequence shown here is derived from an EMBL/GenBank/DDBJ whole genome shotgun (WGS) entry which is preliminary data.</text>
</comment>
<evidence type="ECO:0000313" key="2">
    <source>
        <dbReference type="EMBL" id="KYO46171.1"/>
    </source>
</evidence>
<protein>
    <submittedName>
        <fullName evidence="2">Uncharacterized protein</fullName>
    </submittedName>
</protein>
<organism evidence="2 3">
    <name type="scientific">Alligator mississippiensis</name>
    <name type="common">American alligator</name>
    <dbReference type="NCBI Taxonomy" id="8496"/>
    <lineage>
        <taxon>Eukaryota</taxon>
        <taxon>Metazoa</taxon>
        <taxon>Chordata</taxon>
        <taxon>Craniata</taxon>
        <taxon>Vertebrata</taxon>
        <taxon>Euteleostomi</taxon>
        <taxon>Archelosauria</taxon>
        <taxon>Archosauria</taxon>
        <taxon>Crocodylia</taxon>
        <taxon>Alligatoridae</taxon>
        <taxon>Alligatorinae</taxon>
        <taxon>Alligator</taxon>
    </lineage>
</organism>
<keyword evidence="3" id="KW-1185">Reference proteome</keyword>
<name>A0A151PAP6_ALLMI</name>
<feature type="compositionally biased region" description="Basic residues" evidence="1">
    <location>
        <begin position="11"/>
        <end position="20"/>
    </location>
</feature>
<accession>A0A151PAP6</accession>
<evidence type="ECO:0000313" key="3">
    <source>
        <dbReference type="Proteomes" id="UP000050525"/>
    </source>
</evidence>
<evidence type="ECO:0000256" key="1">
    <source>
        <dbReference type="SAM" id="MobiDB-lite"/>
    </source>
</evidence>
<dbReference type="Proteomes" id="UP000050525">
    <property type="component" value="Unassembled WGS sequence"/>
</dbReference>
<feature type="compositionally biased region" description="Polar residues" evidence="1">
    <location>
        <begin position="21"/>
        <end position="39"/>
    </location>
</feature>
<feature type="region of interest" description="Disordered" evidence="1">
    <location>
        <begin position="1"/>
        <end position="56"/>
    </location>
</feature>
<dbReference type="AlphaFoldDB" id="A0A151PAP6"/>